<keyword evidence="5" id="KW-0378">Hydrolase</keyword>
<keyword evidence="7" id="KW-0482">Metalloprotease</keyword>
<keyword evidence="9" id="KW-1133">Transmembrane helix</keyword>
<comment type="cofactor">
    <cofactor evidence="1">
        <name>Zn(2+)</name>
        <dbReference type="ChEBI" id="CHEBI:29105"/>
    </cofactor>
</comment>
<dbReference type="Proteomes" id="UP001283361">
    <property type="component" value="Unassembled WGS sequence"/>
</dbReference>
<evidence type="ECO:0000256" key="8">
    <source>
        <dbReference type="SAM" id="MobiDB-lite"/>
    </source>
</evidence>
<dbReference type="CDD" id="cd08662">
    <property type="entry name" value="M13"/>
    <property type="match status" value="1"/>
</dbReference>
<evidence type="ECO:0000256" key="9">
    <source>
        <dbReference type="SAM" id="Phobius"/>
    </source>
</evidence>
<dbReference type="InterPro" id="IPR008753">
    <property type="entry name" value="Peptidase_M13_N"/>
</dbReference>
<protein>
    <submittedName>
        <fullName evidence="12">Uncharacterized protein</fullName>
    </submittedName>
</protein>
<dbReference type="EMBL" id="JAWDGP010006085">
    <property type="protein sequence ID" value="KAK3747471.1"/>
    <property type="molecule type" value="Genomic_DNA"/>
</dbReference>
<name>A0AAE0YJB6_9GAST</name>
<dbReference type="GO" id="GO:0004222">
    <property type="term" value="F:metalloendopeptidase activity"/>
    <property type="evidence" value="ECO:0007669"/>
    <property type="project" value="InterPro"/>
</dbReference>
<evidence type="ECO:0000256" key="1">
    <source>
        <dbReference type="ARBA" id="ARBA00001947"/>
    </source>
</evidence>
<dbReference type="GO" id="GO:0046872">
    <property type="term" value="F:metal ion binding"/>
    <property type="evidence" value="ECO:0007669"/>
    <property type="project" value="UniProtKB-KW"/>
</dbReference>
<feature type="domain" description="Peptidase M13 N-terminal" evidence="11">
    <location>
        <begin position="107"/>
        <end position="498"/>
    </location>
</feature>
<dbReference type="GO" id="GO:0005886">
    <property type="term" value="C:plasma membrane"/>
    <property type="evidence" value="ECO:0007669"/>
    <property type="project" value="TreeGrafter"/>
</dbReference>
<evidence type="ECO:0000256" key="4">
    <source>
        <dbReference type="ARBA" id="ARBA00022723"/>
    </source>
</evidence>
<feature type="compositionally biased region" description="Pro residues" evidence="8">
    <location>
        <begin position="29"/>
        <end position="39"/>
    </location>
</feature>
<dbReference type="GO" id="GO:0016485">
    <property type="term" value="P:protein processing"/>
    <property type="evidence" value="ECO:0007669"/>
    <property type="project" value="TreeGrafter"/>
</dbReference>
<sequence>MYSSRVDPDPPPPPPEEVPPTVAVTQPITPIPPDAPPPRQGCMDKRSTLEKVLLVLIIIILIIVLLCAAAFLVYYFFSSPPEGTCLTDDCVKAASRLKGYMDETKSPCDNFYEYACGGWMRKETLSPTETMRDTSTIVEEDFNRNMRYLLEERISKDNQDYEIKPREFYRGCMNLARIDDRGSKPFLEFLASVGEFPTLAEDWNETQADFSLEKTIINMAKLGETPLFSIVIDRDFRNPDANRIYMGDAMLSLKDQKIYRLGADNPTMEQRKTWLVDVLVLLGADKATAEADVDNIIQFEISLAKIMRDPIEKKNLEDKYNPTNTRLLKSEYPWLNWLEVFQGIGANPDGGGIVIDEEEQIINQEPEYLDKLGKIIQDTDKRVLANYMMSNLLKYTAWLGTDFTRIYDIYRKDALDVPGRERWKLCIKQTSTLFPEAVSRLYVDQHFSKESREKMDVMVKDLRRAFNDMILTNSWMTVETKVKAEDKLKRIEAKIAYPDYIMDDEKLNKILKAFEIDELKYLEMMVDHKRYKTSKTLQSLLGRPKRKEWIKDFPASLESGYSHLENDLTFPAAILQPPLFSPNYPSSMNYGGGGAWLGRDITKGFGMHGNSQNYASVGSLIGAELTKGFGVNGSRYDGTGKVSPWWTDEDKEGYEAQTTCFVEQYGCYKWEGNSIDGEMTLAENIADNGGLKQSYKAYRALVKRQGTEEQRLPGLDLTHNQIFFLSYAQTWCAKIRDDMKEMIVKTKPHSPYPYRVDGALQNSKEFADAFKCTMGSRMNPMRKCHMF</sequence>
<dbReference type="AlphaFoldDB" id="A0AAE0YJB6"/>
<evidence type="ECO:0000256" key="7">
    <source>
        <dbReference type="ARBA" id="ARBA00023049"/>
    </source>
</evidence>
<feature type="transmembrane region" description="Helical" evidence="9">
    <location>
        <begin position="53"/>
        <end position="77"/>
    </location>
</feature>
<keyword evidence="13" id="KW-1185">Reference proteome</keyword>
<dbReference type="InterPro" id="IPR024079">
    <property type="entry name" value="MetalloPept_cat_dom_sf"/>
</dbReference>
<dbReference type="SUPFAM" id="SSF55486">
    <property type="entry name" value="Metalloproteases ('zincins'), catalytic domain"/>
    <property type="match status" value="2"/>
</dbReference>
<evidence type="ECO:0000256" key="3">
    <source>
        <dbReference type="ARBA" id="ARBA00022670"/>
    </source>
</evidence>
<evidence type="ECO:0000259" key="11">
    <source>
        <dbReference type="Pfam" id="PF05649"/>
    </source>
</evidence>
<dbReference type="Gene3D" id="3.40.390.10">
    <property type="entry name" value="Collagenase (Catalytic Domain)"/>
    <property type="match status" value="2"/>
</dbReference>
<dbReference type="InterPro" id="IPR000718">
    <property type="entry name" value="Peptidase_M13"/>
</dbReference>
<proteinExistence type="inferred from homology"/>
<keyword evidence="9" id="KW-0812">Transmembrane</keyword>
<feature type="region of interest" description="Disordered" evidence="8">
    <location>
        <begin position="1"/>
        <end position="41"/>
    </location>
</feature>
<evidence type="ECO:0000256" key="5">
    <source>
        <dbReference type="ARBA" id="ARBA00022801"/>
    </source>
</evidence>
<dbReference type="PRINTS" id="PR00786">
    <property type="entry name" value="NEPRILYSIN"/>
</dbReference>
<dbReference type="PROSITE" id="PS51885">
    <property type="entry name" value="NEPRILYSIN"/>
    <property type="match status" value="1"/>
</dbReference>
<comment type="similarity">
    <text evidence="2">Belongs to the peptidase M13 family.</text>
</comment>
<feature type="domain" description="Peptidase M13 C-terminal" evidence="10">
    <location>
        <begin position="610"/>
        <end position="785"/>
    </location>
</feature>
<feature type="compositionally biased region" description="Pro residues" evidence="8">
    <location>
        <begin position="9"/>
        <end position="18"/>
    </location>
</feature>
<dbReference type="Pfam" id="PF01431">
    <property type="entry name" value="Peptidase_M13"/>
    <property type="match status" value="1"/>
</dbReference>
<comment type="caution">
    <text evidence="12">The sequence shown here is derived from an EMBL/GenBank/DDBJ whole genome shotgun (WGS) entry which is preliminary data.</text>
</comment>
<dbReference type="Gene3D" id="1.10.1380.10">
    <property type="entry name" value="Neutral endopeptidase , domain2"/>
    <property type="match status" value="1"/>
</dbReference>
<evidence type="ECO:0000259" key="10">
    <source>
        <dbReference type="Pfam" id="PF01431"/>
    </source>
</evidence>
<evidence type="ECO:0000313" key="12">
    <source>
        <dbReference type="EMBL" id="KAK3747471.1"/>
    </source>
</evidence>
<keyword evidence="6" id="KW-0862">Zinc</keyword>
<evidence type="ECO:0000256" key="6">
    <source>
        <dbReference type="ARBA" id="ARBA00022833"/>
    </source>
</evidence>
<keyword evidence="9" id="KW-0472">Membrane</keyword>
<dbReference type="Pfam" id="PF05649">
    <property type="entry name" value="Peptidase_M13_N"/>
    <property type="match status" value="1"/>
</dbReference>
<reference evidence="12" key="1">
    <citation type="journal article" date="2023" name="G3 (Bethesda)">
        <title>A reference genome for the long-term kleptoplast-retaining sea slug Elysia crispata morphotype clarki.</title>
        <authorList>
            <person name="Eastman K.E."/>
            <person name="Pendleton A.L."/>
            <person name="Shaikh M.A."/>
            <person name="Suttiyut T."/>
            <person name="Ogas R."/>
            <person name="Tomko P."/>
            <person name="Gavelis G."/>
            <person name="Widhalm J.R."/>
            <person name="Wisecaver J.H."/>
        </authorList>
    </citation>
    <scope>NUCLEOTIDE SEQUENCE</scope>
    <source>
        <strain evidence="12">ECLA1</strain>
    </source>
</reference>
<dbReference type="PANTHER" id="PTHR11733:SF167">
    <property type="entry name" value="FI17812P1-RELATED"/>
    <property type="match status" value="1"/>
</dbReference>
<dbReference type="InterPro" id="IPR042089">
    <property type="entry name" value="Peptidase_M13_dom_2"/>
</dbReference>
<dbReference type="InterPro" id="IPR018497">
    <property type="entry name" value="Peptidase_M13_C"/>
</dbReference>
<accession>A0AAE0YJB6</accession>
<keyword evidence="3" id="KW-0645">Protease</keyword>
<evidence type="ECO:0000256" key="2">
    <source>
        <dbReference type="ARBA" id="ARBA00007357"/>
    </source>
</evidence>
<keyword evidence="4" id="KW-0479">Metal-binding</keyword>
<dbReference type="PANTHER" id="PTHR11733">
    <property type="entry name" value="ZINC METALLOPROTEASE FAMILY M13 NEPRILYSIN-RELATED"/>
    <property type="match status" value="1"/>
</dbReference>
<gene>
    <name evidence="12" type="ORF">RRG08_015581</name>
</gene>
<evidence type="ECO:0000313" key="13">
    <source>
        <dbReference type="Proteomes" id="UP001283361"/>
    </source>
</evidence>
<organism evidence="12 13">
    <name type="scientific">Elysia crispata</name>
    <name type="common">lettuce slug</name>
    <dbReference type="NCBI Taxonomy" id="231223"/>
    <lineage>
        <taxon>Eukaryota</taxon>
        <taxon>Metazoa</taxon>
        <taxon>Spiralia</taxon>
        <taxon>Lophotrochozoa</taxon>
        <taxon>Mollusca</taxon>
        <taxon>Gastropoda</taxon>
        <taxon>Heterobranchia</taxon>
        <taxon>Euthyneura</taxon>
        <taxon>Panpulmonata</taxon>
        <taxon>Sacoglossa</taxon>
        <taxon>Placobranchoidea</taxon>
        <taxon>Plakobranchidae</taxon>
        <taxon>Elysia</taxon>
    </lineage>
</organism>